<protein>
    <recommendedName>
        <fullName evidence="2">DUF4097 domain-containing protein</fullName>
    </recommendedName>
</protein>
<evidence type="ECO:0000313" key="3">
    <source>
        <dbReference type="EMBL" id="EKB47441.1"/>
    </source>
</evidence>
<comment type="caution">
    <text evidence="3">The sequence shown here is derived from an EMBL/GenBank/DDBJ whole genome shotgun (WGS) entry which is preliminary data.</text>
</comment>
<organism evidence="3 4">
    <name type="scientific">Cecembia lonarensis (strain CCUG 58316 / KCTC 22772 / LW9)</name>
    <dbReference type="NCBI Taxonomy" id="1225176"/>
    <lineage>
        <taxon>Bacteria</taxon>
        <taxon>Pseudomonadati</taxon>
        <taxon>Bacteroidota</taxon>
        <taxon>Cytophagia</taxon>
        <taxon>Cytophagales</taxon>
        <taxon>Cyclobacteriaceae</taxon>
        <taxon>Cecembia</taxon>
    </lineage>
</organism>
<feature type="signal peptide" evidence="1">
    <location>
        <begin position="1"/>
        <end position="17"/>
    </location>
</feature>
<feature type="domain" description="DUF4097" evidence="2">
    <location>
        <begin position="66"/>
        <end position="306"/>
    </location>
</feature>
<gene>
    <name evidence="3" type="ORF">B879_03961</name>
</gene>
<dbReference type="EMBL" id="AMGM01000129">
    <property type="protein sequence ID" value="EKB47441.1"/>
    <property type="molecule type" value="Genomic_DNA"/>
</dbReference>
<dbReference type="InterPro" id="IPR025164">
    <property type="entry name" value="Toastrack_DUF4097"/>
</dbReference>
<evidence type="ECO:0000259" key="2">
    <source>
        <dbReference type="Pfam" id="PF13349"/>
    </source>
</evidence>
<feature type="chain" id="PRO_5003847028" description="DUF4097 domain-containing protein" evidence="1">
    <location>
        <begin position="18"/>
        <end position="308"/>
    </location>
</feature>
<evidence type="ECO:0000313" key="4">
    <source>
        <dbReference type="Proteomes" id="UP000004478"/>
    </source>
</evidence>
<accession>K1KY51</accession>
<name>K1KY51_CECL9</name>
<proteinExistence type="predicted"/>
<reference evidence="3 4" key="1">
    <citation type="journal article" date="2012" name="J. Bacteriol.">
        <title>Draft Genome Sequence of Cecembia lonarensis Strain LW9T, Isolated from Lonar Lake, a Haloalkaline Lake in India.</title>
        <authorList>
            <person name="Shivaji S."/>
            <person name="Ara S."/>
            <person name="Singh A."/>
            <person name="Pinnaka A.K."/>
        </authorList>
    </citation>
    <scope>NUCLEOTIDE SEQUENCE [LARGE SCALE GENOMIC DNA]</scope>
    <source>
        <strain evidence="3 4">LW9</strain>
    </source>
</reference>
<dbReference type="Proteomes" id="UP000004478">
    <property type="component" value="Unassembled WGS sequence"/>
</dbReference>
<evidence type="ECO:0000256" key="1">
    <source>
        <dbReference type="SAM" id="SignalP"/>
    </source>
</evidence>
<sequence>MGLALVLGLLLSACAVAEKTYTKSYEQQFLGIKEIEVDGRFLEVSYEGREGDQEVFMNAFLEAPESSGFDIKFRKSGSKLKIEVIGESSSTGFNFGRNRQGFISLTGPEEIKLVLSNSSGSLEVMNVRHDVIDLNVSSGSIKASELEVGDINIRSSSGSIQGEGLYGKVNSQVSSGSLTLRDVVGDIEAKGSSGSMRFEKVEGRVDAKVSSGSIKLREVVHLGDLSTSSGSIRAEGSGLGEGTQLNASSGSIRIQTFSDLDDFNFDLSTGSGSVRVGEKASGKQVKIDNAAAHTIRGSSRSGSIRIAN</sequence>
<dbReference type="AlphaFoldDB" id="K1KY51"/>
<keyword evidence="1" id="KW-0732">Signal</keyword>
<dbReference type="Pfam" id="PF13349">
    <property type="entry name" value="DUF4097"/>
    <property type="match status" value="1"/>
</dbReference>
<keyword evidence="4" id="KW-1185">Reference proteome</keyword>